<organism evidence="2 3">
    <name type="scientific">Trabulsiella guamensis ATCC 49490</name>
    <dbReference type="NCBI Taxonomy" id="1005994"/>
    <lineage>
        <taxon>Bacteria</taxon>
        <taxon>Pseudomonadati</taxon>
        <taxon>Pseudomonadota</taxon>
        <taxon>Gammaproteobacteria</taxon>
        <taxon>Enterobacterales</taxon>
        <taxon>Enterobacteriaceae</taxon>
        <taxon>Trabulsiella</taxon>
    </lineage>
</organism>
<protein>
    <submittedName>
        <fullName evidence="2">Putative outer membrane lipoprotein</fullName>
    </submittedName>
</protein>
<dbReference type="Proteomes" id="UP000028630">
    <property type="component" value="Unassembled WGS sequence"/>
</dbReference>
<keyword evidence="1" id="KW-0732">Signal</keyword>
<dbReference type="RefSeq" id="WP_038156934.1">
    <property type="nucleotide sequence ID" value="NZ_JMTB01000078.1"/>
</dbReference>
<reference evidence="3" key="1">
    <citation type="submission" date="2014-05" db="EMBL/GenBank/DDBJ databases">
        <title>ATOL: Assembling a taxonomically balanced genome-scale reconstruction of the evolutionary history of the Enterobacteriaceae.</title>
        <authorList>
            <person name="Plunkett G. III"/>
            <person name="Neeno-Eckwall E.C."/>
            <person name="Glasner J.D."/>
            <person name="Perna N.T."/>
        </authorList>
    </citation>
    <scope>NUCLEOTIDE SEQUENCE [LARGE SCALE GENOMIC DNA]</scope>
    <source>
        <strain evidence="3">ATCC 49490</strain>
    </source>
</reference>
<feature type="signal peptide" evidence="1">
    <location>
        <begin position="1"/>
        <end position="28"/>
    </location>
</feature>
<sequence>MKSLRLLLCVFPLALTGCSTLGSVNWSAAYPWNWFGSSTVVTEQGVGKLTAATPLDENAVSEALDGDYRVRSGMKTANGGIVRYFEALNDDKLALVINGDSGTVSRIDVLDSNIASAEGVMVGTSFGDVFDKAYGNCQKATGDDSAGVECKAKGSLHISYLFNGEWSGPEELMPPDDTLKNWKVSKIIWRR</sequence>
<dbReference type="OrthoDB" id="5622706at2"/>
<dbReference type="PROSITE" id="PS51257">
    <property type="entry name" value="PROKAR_LIPOPROTEIN"/>
    <property type="match status" value="1"/>
</dbReference>
<evidence type="ECO:0000313" key="3">
    <source>
        <dbReference type="Proteomes" id="UP000028630"/>
    </source>
</evidence>
<evidence type="ECO:0000256" key="1">
    <source>
        <dbReference type="SAM" id="SignalP"/>
    </source>
</evidence>
<name>A0A085A8N2_9ENTR</name>
<dbReference type="Gene3D" id="2.60.460.10">
    <property type="entry name" value="protein yfey like domain"/>
    <property type="match status" value="1"/>
</dbReference>
<gene>
    <name evidence="2" type="primary">yfeY</name>
    <name evidence="2" type="ORF">GTGU_02325</name>
</gene>
<dbReference type="Pfam" id="PF06572">
    <property type="entry name" value="DUF1131"/>
    <property type="match status" value="1"/>
</dbReference>
<dbReference type="InterPro" id="IPR038714">
    <property type="entry name" value="YfeY-like_sf"/>
</dbReference>
<feature type="chain" id="PRO_5001786203" evidence="1">
    <location>
        <begin position="29"/>
        <end position="191"/>
    </location>
</feature>
<keyword evidence="3" id="KW-1185">Reference proteome</keyword>
<accession>A0A085A8N2</accession>
<dbReference type="eggNOG" id="ENOG502ZC5Z">
    <property type="taxonomic scope" value="Bacteria"/>
</dbReference>
<dbReference type="InterPro" id="IPR010938">
    <property type="entry name" value="DUF1131"/>
</dbReference>
<dbReference type="AlphaFoldDB" id="A0A085A8N2"/>
<dbReference type="EMBL" id="JMTB01000078">
    <property type="protein sequence ID" value="KFC06577.1"/>
    <property type="molecule type" value="Genomic_DNA"/>
</dbReference>
<comment type="caution">
    <text evidence="2">The sequence shown here is derived from an EMBL/GenBank/DDBJ whole genome shotgun (WGS) entry which is preliminary data.</text>
</comment>
<proteinExistence type="predicted"/>
<evidence type="ECO:0000313" key="2">
    <source>
        <dbReference type="EMBL" id="KFC06577.1"/>
    </source>
</evidence>
<dbReference type="NCBIfam" id="NF007990">
    <property type="entry name" value="PRK10718.1"/>
    <property type="match status" value="1"/>
</dbReference>
<keyword evidence="2" id="KW-0449">Lipoprotein</keyword>